<dbReference type="eggNOG" id="KOG1507">
    <property type="taxonomic scope" value="Eukaryota"/>
</dbReference>
<keyword evidence="5" id="KW-1185">Reference proteome</keyword>
<proteinExistence type="inferred from homology"/>
<evidence type="ECO:0000313" key="5">
    <source>
        <dbReference type="Proteomes" id="UP000000600"/>
    </source>
</evidence>
<dbReference type="GO" id="GO:0000785">
    <property type="term" value="C:chromatin"/>
    <property type="evidence" value="ECO:0000318"/>
    <property type="project" value="GO_Central"/>
</dbReference>
<dbReference type="OrthoDB" id="312279at2759"/>
<dbReference type="HOGENOM" id="CLU_038841_5_0_1"/>
<feature type="region of interest" description="Disordered" evidence="3">
    <location>
        <begin position="282"/>
        <end position="346"/>
    </location>
</feature>
<dbReference type="InParanoid" id="A0D1R2"/>
<dbReference type="AlphaFoldDB" id="A0D1R2"/>
<sequence>MEGGAQPTTNEAKEGHELHVQTLENKIRELPLKDRLKAIAIQHHYLQKEKLDKECDEKIHALQKQYDIKSLPIYAEQQSLINGQRAVSAEEQELFKEFFSEAELQEAQQIAQKAEPIDNYWGTVLTNCDNLSHVFGEKDKDILKHLTSIVLETSADTEVFTLRFTFKDNEYFKNKELTKKFIIEEGKDFPTSTVGTVIEWNEGKDVTVKIVEKKQKNKKTGASRTIKKKETQLSFFNFFKNSEDKDEGEEEGKAGNIDEDYEIGKTIAEEVLPYSLEYFLGINPDDEDYEDVDEDEDGEDDEDEEDDDDEGDDKKKLLQQRKKSGDSKKSDKDKKGKAEKPECKQQ</sequence>
<evidence type="ECO:0000313" key="4">
    <source>
        <dbReference type="EMBL" id="CAK76979.1"/>
    </source>
</evidence>
<reference evidence="4 5" key="1">
    <citation type="journal article" date="2006" name="Nature">
        <title>Global trends of whole-genome duplications revealed by the ciliate Paramecium tetraurelia.</title>
        <authorList>
            <consortium name="Genoscope"/>
            <person name="Aury J.-M."/>
            <person name="Jaillon O."/>
            <person name="Duret L."/>
            <person name="Noel B."/>
            <person name="Jubin C."/>
            <person name="Porcel B.M."/>
            <person name="Segurens B."/>
            <person name="Daubin V."/>
            <person name="Anthouard V."/>
            <person name="Aiach N."/>
            <person name="Arnaiz O."/>
            <person name="Billaut A."/>
            <person name="Beisson J."/>
            <person name="Blanc I."/>
            <person name="Bouhouche K."/>
            <person name="Camara F."/>
            <person name="Duharcourt S."/>
            <person name="Guigo R."/>
            <person name="Gogendeau D."/>
            <person name="Katinka M."/>
            <person name="Keller A.-M."/>
            <person name="Kissmehl R."/>
            <person name="Klotz C."/>
            <person name="Koll F."/>
            <person name="Le Moue A."/>
            <person name="Lepere C."/>
            <person name="Malinsky S."/>
            <person name="Nowacki M."/>
            <person name="Nowak J.K."/>
            <person name="Plattner H."/>
            <person name="Poulain J."/>
            <person name="Ruiz F."/>
            <person name="Serrano V."/>
            <person name="Zagulski M."/>
            <person name="Dessen P."/>
            <person name="Betermier M."/>
            <person name="Weissenbach J."/>
            <person name="Scarpelli C."/>
            <person name="Schachter V."/>
            <person name="Sperling L."/>
            <person name="Meyer E."/>
            <person name="Cohen J."/>
            <person name="Wincker P."/>
        </authorList>
    </citation>
    <scope>NUCLEOTIDE SEQUENCE [LARGE SCALE GENOMIC DNA]</scope>
    <source>
        <strain evidence="4 5">Stock d4-2</strain>
    </source>
</reference>
<dbReference type="FunCoup" id="A0D1R2">
    <property type="interactions" value="674"/>
</dbReference>
<dbReference type="SUPFAM" id="SSF143113">
    <property type="entry name" value="NAP-like"/>
    <property type="match status" value="1"/>
</dbReference>
<dbReference type="EMBL" id="CT868252">
    <property type="protein sequence ID" value="CAK76979.1"/>
    <property type="molecule type" value="Genomic_DNA"/>
</dbReference>
<dbReference type="Pfam" id="PF00956">
    <property type="entry name" value="NAP"/>
    <property type="match status" value="1"/>
</dbReference>
<evidence type="ECO:0000256" key="2">
    <source>
        <dbReference type="RuleBase" id="RU003876"/>
    </source>
</evidence>
<dbReference type="GO" id="GO:0003682">
    <property type="term" value="F:chromatin binding"/>
    <property type="evidence" value="ECO:0000318"/>
    <property type="project" value="GO_Central"/>
</dbReference>
<dbReference type="OMA" id="WPVALMN"/>
<evidence type="ECO:0008006" key="6">
    <source>
        <dbReference type="Google" id="ProtNLM"/>
    </source>
</evidence>
<accession>A0D1R2</accession>
<organism evidence="4 5">
    <name type="scientific">Paramecium tetraurelia</name>
    <dbReference type="NCBI Taxonomy" id="5888"/>
    <lineage>
        <taxon>Eukaryota</taxon>
        <taxon>Sar</taxon>
        <taxon>Alveolata</taxon>
        <taxon>Ciliophora</taxon>
        <taxon>Intramacronucleata</taxon>
        <taxon>Oligohymenophorea</taxon>
        <taxon>Peniculida</taxon>
        <taxon>Parameciidae</taxon>
        <taxon>Paramecium</taxon>
    </lineage>
</organism>
<evidence type="ECO:0000256" key="1">
    <source>
        <dbReference type="ARBA" id="ARBA00009947"/>
    </source>
</evidence>
<dbReference type="GeneID" id="5030161"/>
<dbReference type="InterPro" id="IPR002164">
    <property type="entry name" value="NAP_family"/>
</dbReference>
<feature type="compositionally biased region" description="Acidic residues" evidence="3">
    <location>
        <begin position="284"/>
        <end position="311"/>
    </location>
</feature>
<dbReference type="GO" id="GO:0005634">
    <property type="term" value="C:nucleus"/>
    <property type="evidence" value="ECO:0000318"/>
    <property type="project" value="GO_Central"/>
</dbReference>
<dbReference type="GO" id="GO:0042393">
    <property type="term" value="F:histone binding"/>
    <property type="evidence" value="ECO:0000318"/>
    <property type="project" value="GO_Central"/>
</dbReference>
<comment type="similarity">
    <text evidence="1 2">Belongs to the nucleosome assembly protein (NAP) family.</text>
</comment>
<gene>
    <name evidence="4" type="ORF">GSPATT00012503001</name>
</gene>
<dbReference type="RefSeq" id="XP_001444376.1">
    <property type="nucleotide sequence ID" value="XM_001444339.2"/>
</dbReference>
<dbReference type="STRING" id="5888.A0D1R2"/>
<dbReference type="Proteomes" id="UP000000600">
    <property type="component" value="Unassembled WGS sequence"/>
</dbReference>
<dbReference type="InterPro" id="IPR037231">
    <property type="entry name" value="NAP-like_sf"/>
</dbReference>
<feature type="compositionally biased region" description="Basic and acidic residues" evidence="3">
    <location>
        <begin position="323"/>
        <end position="346"/>
    </location>
</feature>
<evidence type="ECO:0000256" key="3">
    <source>
        <dbReference type="SAM" id="MobiDB-lite"/>
    </source>
</evidence>
<dbReference type="KEGG" id="ptm:GSPATT00012503001"/>
<protein>
    <recommendedName>
        <fullName evidence="6">Nucleosome assembly protein</fullName>
    </recommendedName>
</protein>
<dbReference type="GO" id="GO:0006334">
    <property type="term" value="P:nucleosome assembly"/>
    <property type="evidence" value="ECO:0000318"/>
    <property type="project" value="GO_Central"/>
</dbReference>
<dbReference type="Gene3D" id="3.30.1120.90">
    <property type="entry name" value="Nucleosome assembly protein"/>
    <property type="match status" value="1"/>
</dbReference>
<dbReference type="PANTHER" id="PTHR11875">
    <property type="entry name" value="TESTIS-SPECIFIC Y-ENCODED PROTEIN"/>
    <property type="match status" value="1"/>
</dbReference>
<name>A0D1R2_PARTE</name>